<evidence type="ECO:0000256" key="1">
    <source>
        <dbReference type="SAM" id="Coils"/>
    </source>
</evidence>
<dbReference type="EMBL" id="CP005819">
    <property type="protein sequence ID" value="AHH12006.1"/>
    <property type="molecule type" value="Genomic_DNA"/>
</dbReference>
<geneLocation type="plasmid" evidence="2">
    <name>unnamed</name>
</geneLocation>
<keyword evidence="2" id="KW-0614">Plasmid</keyword>
<accession>W5T3Y5</accession>
<dbReference type="SUPFAM" id="SSF58113">
    <property type="entry name" value="Apolipoprotein A-I"/>
    <property type="match status" value="1"/>
</dbReference>
<feature type="non-terminal residue" evidence="2">
    <location>
        <position position="135"/>
    </location>
</feature>
<name>W5T3Y5_9SPIR</name>
<dbReference type="AlphaFoldDB" id="W5T3Y5"/>
<sequence>MQESSLQSVGSVQVFSGHITEDMIYQEFIRLGMQEFIANDLSKRYYHNELTYKDIEYLETNFNLQFEKLEEKIDGVEKRLEQKIDGVKDKINDVQKGLEDKINGVEKRLEEKIDGVEKRLEEKIDGVRKKIKKRR</sequence>
<feature type="coiled-coil region" evidence="1">
    <location>
        <begin position="59"/>
        <end position="126"/>
    </location>
</feature>
<dbReference type="Gene3D" id="1.20.120.20">
    <property type="entry name" value="Apolipoprotein"/>
    <property type="match status" value="1"/>
</dbReference>
<dbReference type="NCBIfam" id="NF040499">
    <property type="entry name" value="Bdr_N_group1"/>
    <property type="match status" value="1"/>
</dbReference>
<proteinExistence type="predicted"/>
<reference evidence="2" key="1">
    <citation type="submission" date="2013-04" db="EMBL/GenBank/DDBJ databases">
        <title>Comparative Genomics of Relapsing Fever Spirochetes.</title>
        <authorList>
            <person name="Schwan T.G."/>
            <person name="Raffel S.J."/>
            <person name="Porcella S.F."/>
            <person name="Martens C.A."/>
            <person name="Bruno D.P."/>
            <person name="Ricklefs S.M."/>
            <person name="Barbian K.B."/>
        </authorList>
    </citation>
    <scope>NUCLEOTIDE SEQUENCE</scope>
    <source>
        <strain evidence="2">Co53</strain>
        <plasmid evidence="2">unnamed</plasmid>
    </source>
</reference>
<keyword evidence="1" id="KW-0175">Coiled coil</keyword>
<dbReference type="RefSeq" id="WP_025409118.1">
    <property type="nucleotide sequence ID" value="NZ_CP005819.1"/>
</dbReference>
<dbReference type="HOGENOM" id="CLU_077086_3_0_12"/>
<protein>
    <submittedName>
        <fullName evidence="2">BDR-repeat family protein</fullName>
    </submittedName>
</protein>
<evidence type="ECO:0000313" key="2">
    <source>
        <dbReference type="EMBL" id="AHH12006.1"/>
    </source>
</evidence>
<organism evidence="2">
    <name type="scientific">Borrelia coriaceae ATCC 43381</name>
    <dbReference type="NCBI Taxonomy" id="1408429"/>
    <lineage>
        <taxon>Bacteria</taxon>
        <taxon>Pseudomonadati</taxon>
        <taxon>Spirochaetota</taxon>
        <taxon>Spirochaetia</taxon>
        <taxon>Spirochaetales</taxon>
        <taxon>Borreliaceae</taxon>
        <taxon>Borrelia</taxon>
    </lineage>
</organism>
<gene>
    <name evidence="2" type="ORF">BCO_0115009</name>
</gene>